<proteinExistence type="predicted"/>
<name>A0A9X0D2I3_9CNID</name>
<dbReference type="PANTHER" id="PTHR46177:SF1">
    <property type="entry name" value="INTEGRASE CATALYTIC DOMAIN-CONTAINING PROTEIN"/>
    <property type="match status" value="1"/>
</dbReference>
<organism evidence="1 2">
    <name type="scientific">Desmophyllum pertusum</name>
    <dbReference type="NCBI Taxonomy" id="174260"/>
    <lineage>
        <taxon>Eukaryota</taxon>
        <taxon>Metazoa</taxon>
        <taxon>Cnidaria</taxon>
        <taxon>Anthozoa</taxon>
        <taxon>Hexacorallia</taxon>
        <taxon>Scleractinia</taxon>
        <taxon>Caryophylliina</taxon>
        <taxon>Caryophylliidae</taxon>
        <taxon>Desmophyllum</taxon>
    </lineage>
</organism>
<dbReference type="AlphaFoldDB" id="A0A9X0D2I3"/>
<keyword evidence="2" id="KW-1185">Reference proteome</keyword>
<sequence>MLCAGLSAARIRNDAWKQDIERKETLIKYVKQGFHREEVLDFMKRDFDDYVWRDRVCYFEISFTDRSATVDEVEAAVKPNSPRREGSTIKKEKKRKGHFISKGTDLVHFLDGHDKLMSYQNSTFPLAVYGCIDTCSRKVLWPKVWTSNSDSNIIGRFYLVYLFKNRTIASMQRMDKGTETEVISTMHAFLRQC</sequence>
<comment type="caution">
    <text evidence="1">The sequence shown here is derived from an EMBL/GenBank/DDBJ whole genome shotgun (WGS) entry which is preliminary data.</text>
</comment>
<dbReference type="OrthoDB" id="5947409at2759"/>
<dbReference type="Proteomes" id="UP001163046">
    <property type="component" value="Unassembled WGS sequence"/>
</dbReference>
<protein>
    <submittedName>
        <fullName evidence="1">Uncharacterized protein</fullName>
    </submittedName>
</protein>
<evidence type="ECO:0000313" key="2">
    <source>
        <dbReference type="Proteomes" id="UP001163046"/>
    </source>
</evidence>
<reference evidence="1" key="1">
    <citation type="submission" date="2023-01" db="EMBL/GenBank/DDBJ databases">
        <title>Genome assembly of the deep-sea coral Lophelia pertusa.</title>
        <authorList>
            <person name="Herrera S."/>
            <person name="Cordes E."/>
        </authorList>
    </citation>
    <scope>NUCLEOTIDE SEQUENCE</scope>
    <source>
        <strain evidence="1">USNM1676648</strain>
        <tissue evidence="1">Polyp</tissue>
    </source>
</reference>
<accession>A0A9X0D2I3</accession>
<evidence type="ECO:0000313" key="1">
    <source>
        <dbReference type="EMBL" id="KAJ7384822.1"/>
    </source>
</evidence>
<gene>
    <name evidence="1" type="ORF">OS493_019499</name>
</gene>
<dbReference type="EMBL" id="MU825884">
    <property type="protein sequence ID" value="KAJ7384822.1"/>
    <property type="molecule type" value="Genomic_DNA"/>
</dbReference>
<dbReference type="PANTHER" id="PTHR46177">
    <property type="entry name" value="INTEGRASE CATALYTIC DOMAIN-CONTAINING PROTEIN"/>
    <property type="match status" value="1"/>
</dbReference>